<gene>
    <name evidence="2" type="ORF">CANVERA_P2304</name>
</gene>
<organism evidence="2 3">
    <name type="scientific">Candida verbasci</name>
    <dbReference type="NCBI Taxonomy" id="1227364"/>
    <lineage>
        <taxon>Eukaryota</taxon>
        <taxon>Fungi</taxon>
        <taxon>Dikarya</taxon>
        <taxon>Ascomycota</taxon>
        <taxon>Saccharomycotina</taxon>
        <taxon>Pichiomycetes</taxon>
        <taxon>Debaryomycetaceae</taxon>
        <taxon>Candida/Lodderomyces clade</taxon>
        <taxon>Candida</taxon>
    </lineage>
</organism>
<sequence>MSNNNIIISNLQPPIPNSKLPLPLPIALSLKLNNNLIEDLKHGKYSKVKLIVKDGNYSLKLVSKDGSDDKIYRFRKLTEDLKVDIYSILKDSNSIYNGRIQNKLSIITDEKRIKQFNYSSATTTPNLSKVSTPVNKIEPLPTQSTYEVYKNSKIFENDLRSFLHLIALGPINKEHIKQLTNLNEDVLEKYLTTYCQVHNKNDPFTANDNYKYYESNGHILKDKSYRDLQPMKFPYEHKEENLVVVLCNNALNRLGYSQNHPLRKKIIDKEEDHHEINQSKLGGGFLSTHKKITSQPQSPAITQAQNYKRKEAFNSQPQSPAITLGHEKKESINSQPPSPTINLHKKKESITSQPQSPAPFQTHKKKESITSQPQSPAPFQTHKKKESTTSSPQSPIPEKSTTTTTTSTKRKLSNSSSNSSSALSSDEESKNKTNNYTSPPSSSEEVYEINLKHMSYYQDIAMKFKSKYKEYNELYQSLQKHHEEDKDKLVKLFEMHNVLANWKKILWDFDKESKMKNKKNIDRISPVKKRKIMLDY</sequence>
<feature type="compositionally biased region" description="Low complexity" evidence="1">
    <location>
        <begin position="400"/>
        <end position="424"/>
    </location>
</feature>
<feature type="compositionally biased region" description="Polar residues" evidence="1">
    <location>
        <begin position="350"/>
        <end position="359"/>
    </location>
</feature>
<protein>
    <submittedName>
        <fullName evidence="2">Uncharacterized protein</fullName>
    </submittedName>
</protein>
<feature type="region of interest" description="Disordered" evidence="1">
    <location>
        <begin position="326"/>
        <end position="444"/>
    </location>
</feature>
<dbReference type="EMBL" id="CANTUO010000002">
    <property type="protein sequence ID" value="CAI5757792.1"/>
    <property type="molecule type" value="Genomic_DNA"/>
</dbReference>
<keyword evidence="3" id="KW-1185">Reference proteome</keyword>
<feature type="region of interest" description="Disordered" evidence="1">
    <location>
        <begin position="279"/>
        <end position="301"/>
    </location>
</feature>
<evidence type="ECO:0000313" key="3">
    <source>
        <dbReference type="Proteomes" id="UP001152885"/>
    </source>
</evidence>
<dbReference type="OrthoDB" id="2587563at2759"/>
<evidence type="ECO:0000313" key="2">
    <source>
        <dbReference type="EMBL" id="CAI5757792.1"/>
    </source>
</evidence>
<feature type="compositionally biased region" description="Polar residues" evidence="1">
    <location>
        <begin position="432"/>
        <end position="444"/>
    </location>
</feature>
<dbReference type="AlphaFoldDB" id="A0A9W4TWU2"/>
<dbReference type="Proteomes" id="UP001152885">
    <property type="component" value="Unassembled WGS sequence"/>
</dbReference>
<comment type="caution">
    <text evidence="2">The sequence shown here is derived from an EMBL/GenBank/DDBJ whole genome shotgun (WGS) entry which is preliminary data.</text>
</comment>
<proteinExistence type="predicted"/>
<feature type="compositionally biased region" description="Polar residues" evidence="1">
    <location>
        <begin position="369"/>
        <end position="378"/>
    </location>
</feature>
<accession>A0A9W4TWU2</accession>
<reference evidence="2" key="1">
    <citation type="submission" date="2022-12" db="EMBL/GenBank/DDBJ databases">
        <authorList>
            <person name="Brejova B."/>
        </authorList>
    </citation>
    <scope>NUCLEOTIDE SEQUENCE</scope>
</reference>
<evidence type="ECO:0000256" key="1">
    <source>
        <dbReference type="SAM" id="MobiDB-lite"/>
    </source>
</evidence>
<name>A0A9W4TWU2_9ASCO</name>